<organism evidence="2 3">
    <name type="scientific">Variovorax paradoxus</name>
    <dbReference type="NCBI Taxonomy" id="34073"/>
    <lineage>
        <taxon>Bacteria</taxon>
        <taxon>Pseudomonadati</taxon>
        <taxon>Pseudomonadota</taxon>
        <taxon>Betaproteobacteria</taxon>
        <taxon>Burkholderiales</taxon>
        <taxon>Comamonadaceae</taxon>
        <taxon>Variovorax</taxon>
    </lineage>
</organism>
<evidence type="ECO:0000313" key="3">
    <source>
        <dbReference type="Proteomes" id="UP001224845"/>
    </source>
</evidence>
<accession>A0AAW8ENX0</accession>
<dbReference type="Gene3D" id="3.40.47.10">
    <property type="match status" value="1"/>
</dbReference>
<evidence type="ECO:0000313" key="2">
    <source>
        <dbReference type="EMBL" id="MDP9974836.1"/>
    </source>
</evidence>
<sequence>MSEWSLRDRACVVGVGTTAYGSFPESDAYGLGADALQRAVEDAGLKPEQIDGLIVSRIPSFERFAEVAGLNPRFTMQTPVHGRFASISLELAANALACGEANYVALVYGNNGRSQRMNYGGGDATWSPWGMTSPGALHAMMWRHHMNRYGSRSEDLAHVAVAFRKHAILNPDAVMREPLTVEQHQAGRFIADPLRLNDYCLINDGGVAWIMTTPERARDLRCKPVFVSGYARRDTYDNSSTFHPDLWHPALQEVSREVHARSGISRDDLSGLMIYDNFTPTVLFALEGMGFCERGEGGAFVRDGMLELGRGRWPTNTSGGHLSESYMQGWALIAEAVRQLRGSAGERQIPDCKALQYICATNCATSIIFRN</sequence>
<dbReference type="PANTHER" id="PTHR42870">
    <property type="entry name" value="ACETYL-COA C-ACETYLTRANSFERASE"/>
    <property type="match status" value="1"/>
</dbReference>
<gene>
    <name evidence="2" type="ORF">J2W39_006120</name>
</gene>
<dbReference type="SUPFAM" id="SSF53901">
    <property type="entry name" value="Thiolase-like"/>
    <property type="match status" value="2"/>
</dbReference>
<dbReference type="AlphaFoldDB" id="A0AAW8ENX0"/>
<dbReference type="InterPro" id="IPR055140">
    <property type="entry name" value="Thiolase_C_2"/>
</dbReference>
<feature type="domain" description="Thiolase C-terminal" evidence="1">
    <location>
        <begin position="242"/>
        <end position="353"/>
    </location>
</feature>
<evidence type="ECO:0000259" key="1">
    <source>
        <dbReference type="Pfam" id="PF22691"/>
    </source>
</evidence>
<dbReference type="CDD" id="cd00829">
    <property type="entry name" value="SCP-x_thiolase"/>
    <property type="match status" value="1"/>
</dbReference>
<dbReference type="EMBL" id="JAUSRV010000020">
    <property type="protein sequence ID" value="MDP9974836.1"/>
    <property type="molecule type" value="Genomic_DNA"/>
</dbReference>
<dbReference type="PANTHER" id="PTHR42870:SF1">
    <property type="entry name" value="NON-SPECIFIC LIPID-TRANSFER PROTEIN-LIKE 2"/>
    <property type="match status" value="1"/>
</dbReference>
<dbReference type="GO" id="GO:0003988">
    <property type="term" value="F:acetyl-CoA C-acyltransferase activity"/>
    <property type="evidence" value="ECO:0007669"/>
    <property type="project" value="UniProtKB-ARBA"/>
</dbReference>
<protein>
    <submittedName>
        <fullName evidence="2">Acetyl-CoA acetyltransferase</fullName>
    </submittedName>
</protein>
<name>A0AAW8ENX0_VARPD</name>
<dbReference type="RefSeq" id="WP_307596872.1">
    <property type="nucleotide sequence ID" value="NZ_JAUSRV010000020.1"/>
</dbReference>
<comment type="caution">
    <text evidence="2">The sequence shown here is derived from an EMBL/GenBank/DDBJ whole genome shotgun (WGS) entry which is preliminary data.</text>
</comment>
<proteinExistence type="predicted"/>
<dbReference type="InterPro" id="IPR016039">
    <property type="entry name" value="Thiolase-like"/>
</dbReference>
<dbReference type="PIRSF" id="PIRSF000429">
    <property type="entry name" value="Ac-CoA_Ac_transf"/>
    <property type="match status" value="1"/>
</dbReference>
<reference evidence="2" key="1">
    <citation type="submission" date="2023-07" db="EMBL/GenBank/DDBJ databases">
        <title>Sorghum-associated microbial communities from plants grown in Nebraska, USA.</title>
        <authorList>
            <person name="Schachtman D."/>
        </authorList>
    </citation>
    <scope>NUCLEOTIDE SEQUENCE</scope>
    <source>
        <strain evidence="2">DS3315</strain>
    </source>
</reference>
<dbReference type="InterPro" id="IPR002155">
    <property type="entry name" value="Thiolase"/>
</dbReference>
<dbReference type="Proteomes" id="UP001224845">
    <property type="component" value="Unassembled WGS sequence"/>
</dbReference>
<dbReference type="Pfam" id="PF22691">
    <property type="entry name" value="Thiolase_C_1"/>
    <property type="match status" value="1"/>
</dbReference>